<keyword evidence="4" id="KW-0285">Flavoprotein</keyword>
<evidence type="ECO:0000256" key="3">
    <source>
        <dbReference type="ARBA" id="ARBA00022603"/>
    </source>
</evidence>
<organism evidence="10 11">
    <name type="scientific">Amycolatopsis pigmentata</name>
    <dbReference type="NCBI Taxonomy" id="450801"/>
    <lineage>
        <taxon>Bacteria</taxon>
        <taxon>Bacillati</taxon>
        <taxon>Actinomycetota</taxon>
        <taxon>Actinomycetes</taxon>
        <taxon>Pseudonocardiales</taxon>
        <taxon>Pseudonocardiaceae</taxon>
        <taxon>Amycolatopsis</taxon>
    </lineage>
</organism>
<dbReference type="EC" id="2.1.1.10" evidence="10"/>
<evidence type="ECO:0000256" key="6">
    <source>
        <dbReference type="ARBA" id="ARBA00022827"/>
    </source>
</evidence>
<dbReference type="Proteomes" id="UP001597417">
    <property type="component" value="Unassembled WGS sequence"/>
</dbReference>
<proteinExistence type="predicted"/>
<evidence type="ECO:0000256" key="5">
    <source>
        <dbReference type="ARBA" id="ARBA00022679"/>
    </source>
</evidence>
<dbReference type="GO" id="GO:0032259">
    <property type="term" value="P:methylation"/>
    <property type="evidence" value="ECO:0007669"/>
    <property type="project" value="UniProtKB-KW"/>
</dbReference>
<dbReference type="Pfam" id="PF02219">
    <property type="entry name" value="MTHFR"/>
    <property type="match status" value="1"/>
</dbReference>
<evidence type="ECO:0000259" key="9">
    <source>
        <dbReference type="PROSITE" id="PS50970"/>
    </source>
</evidence>
<dbReference type="InterPro" id="IPR036589">
    <property type="entry name" value="HCY_dom_sf"/>
</dbReference>
<keyword evidence="6" id="KW-0274">FAD</keyword>
<feature type="binding site" evidence="8">
    <location>
        <position position="273"/>
    </location>
    <ligand>
        <name>Zn(2+)</name>
        <dbReference type="ChEBI" id="CHEBI:29105"/>
    </ligand>
</feature>
<feature type="binding site" evidence="8">
    <location>
        <position position="272"/>
    </location>
    <ligand>
        <name>Zn(2+)</name>
        <dbReference type="ChEBI" id="CHEBI:29105"/>
    </ligand>
</feature>
<dbReference type="InterPro" id="IPR003726">
    <property type="entry name" value="HCY_dom"/>
</dbReference>
<dbReference type="InterPro" id="IPR029041">
    <property type="entry name" value="FAD-linked_oxidoreductase-like"/>
</dbReference>
<keyword evidence="7 10" id="KW-0560">Oxidoreductase</keyword>
<evidence type="ECO:0000256" key="4">
    <source>
        <dbReference type="ARBA" id="ARBA00022630"/>
    </source>
</evidence>
<dbReference type="PROSITE" id="PS50970">
    <property type="entry name" value="HCY"/>
    <property type="match status" value="1"/>
</dbReference>
<feature type="domain" description="Hcy-binding" evidence="9">
    <location>
        <begin position="1"/>
        <end position="287"/>
    </location>
</feature>
<keyword evidence="11" id="KW-1185">Reference proteome</keyword>
<dbReference type="PANTHER" id="PTHR45833">
    <property type="entry name" value="METHIONINE SYNTHASE"/>
    <property type="match status" value="1"/>
</dbReference>
<evidence type="ECO:0000256" key="2">
    <source>
        <dbReference type="ARBA" id="ARBA00004777"/>
    </source>
</evidence>
<protein>
    <submittedName>
        <fullName evidence="10">Bifunctional homocysteine S-methyltransferase/methylenetetrahydrofolate reductase</fullName>
        <ecNumber evidence="10">1.5.1.20</ecNumber>
        <ecNumber evidence="10">2.1.1.10</ecNumber>
    </submittedName>
</protein>
<dbReference type="NCBIfam" id="NF006396">
    <property type="entry name" value="PRK08645.1"/>
    <property type="match status" value="1"/>
</dbReference>
<dbReference type="SUPFAM" id="SSF51730">
    <property type="entry name" value="FAD-linked oxidoreductase"/>
    <property type="match status" value="1"/>
</dbReference>
<dbReference type="EMBL" id="JBHUKR010000029">
    <property type="protein sequence ID" value="MFD2422625.1"/>
    <property type="molecule type" value="Genomic_DNA"/>
</dbReference>
<dbReference type="GO" id="GO:0008168">
    <property type="term" value="F:methyltransferase activity"/>
    <property type="evidence" value="ECO:0007669"/>
    <property type="project" value="UniProtKB-KW"/>
</dbReference>
<dbReference type="PANTHER" id="PTHR45833:SF2">
    <property type="entry name" value="BIFUNCTIONAL HOMOCYSTEINE S-METHYLTRANSFERASE_5,10-METHYLENETETRAHYDROFOLATE REDUCTASE"/>
    <property type="match status" value="1"/>
</dbReference>
<keyword evidence="3 8" id="KW-0489">Methyltransferase</keyword>
<dbReference type="Gene3D" id="3.20.20.330">
    <property type="entry name" value="Homocysteine-binding-like domain"/>
    <property type="match status" value="1"/>
</dbReference>
<dbReference type="Pfam" id="PF02574">
    <property type="entry name" value="S-methyl_trans"/>
    <property type="match status" value="1"/>
</dbReference>
<dbReference type="RefSeq" id="WP_378271795.1">
    <property type="nucleotide sequence ID" value="NZ_JBHUKR010000029.1"/>
</dbReference>
<dbReference type="EC" id="1.5.1.20" evidence="10"/>
<dbReference type="InterPro" id="IPR050554">
    <property type="entry name" value="Met_Synthase/Corrinoid"/>
</dbReference>
<comment type="pathway">
    <text evidence="2">One-carbon metabolism; tetrahydrofolate interconversion.</text>
</comment>
<keyword evidence="5 8" id="KW-0808">Transferase</keyword>
<comment type="cofactor">
    <cofactor evidence="8">
        <name>Zn(2+)</name>
        <dbReference type="ChEBI" id="CHEBI:29105"/>
    </cofactor>
</comment>
<evidence type="ECO:0000313" key="11">
    <source>
        <dbReference type="Proteomes" id="UP001597417"/>
    </source>
</evidence>
<feature type="binding site" evidence="8">
    <location>
        <position position="207"/>
    </location>
    <ligand>
        <name>Zn(2+)</name>
        <dbReference type="ChEBI" id="CHEBI:29105"/>
    </ligand>
</feature>
<keyword evidence="8" id="KW-0479">Metal-binding</keyword>
<accession>A0ABW5G5T8</accession>
<keyword evidence="8" id="KW-0862">Zinc</keyword>
<gene>
    <name evidence="10" type="ORF">ACFSXZ_40505</name>
</gene>
<evidence type="ECO:0000256" key="7">
    <source>
        <dbReference type="ARBA" id="ARBA00023002"/>
    </source>
</evidence>
<evidence type="ECO:0000313" key="10">
    <source>
        <dbReference type="EMBL" id="MFD2422625.1"/>
    </source>
</evidence>
<dbReference type="GO" id="GO:0004489">
    <property type="term" value="F:methylenetetrahydrofolate reductase [NAD(P)H] activity"/>
    <property type="evidence" value="ECO:0007669"/>
    <property type="project" value="UniProtKB-EC"/>
</dbReference>
<comment type="cofactor">
    <cofactor evidence="1">
        <name>FAD</name>
        <dbReference type="ChEBI" id="CHEBI:57692"/>
    </cofactor>
</comment>
<evidence type="ECO:0000256" key="8">
    <source>
        <dbReference type="PROSITE-ProRule" id="PRU00333"/>
    </source>
</evidence>
<dbReference type="Gene3D" id="3.20.20.220">
    <property type="match status" value="1"/>
</dbReference>
<comment type="caution">
    <text evidence="10">The sequence shown here is derived from an EMBL/GenBank/DDBJ whole genome shotgun (WGS) entry which is preliminary data.</text>
</comment>
<dbReference type="InterPro" id="IPR003171">
    <property type="entry name" value="Mehydrof_redctse-like"/>
</dbReference>
<name>A0ABW5G5T8_9PSEU</name>
<dbReference type="SUPFAM" id="SSF82282">
    <property type="entry name" value="Homocysteine S-methyltransferase"/>
    <property type="match status" value="1"/>
</dbReference>
<sequence>MNFAEVLRERVLVCDGAMGTMLHAAGNSLDRALPELNLSNPELVSTVHESYVGAGVDIVLTNTFGANRLRLAEHGSSTSVRDINLAAVRLARQARRGVDRTIFVGGSVSPAVSASQRQSVRPDERVEAIREQVRALVDGGVDLLVLETFGYLDELVEAVRVAAGLTELPILAQATFTAEGLMPGGETPHEVASALGELPITALGANCTVGPQRMLAVVDELRRYTTLPISAQPNAGLPRRIGRRFEYSVEGDYFARYARRYVERGASIVGGCCGTSPAHIRDIVTTLTDLRPKQQRRPKPVRPRPLVQPEHGRLAQRLAERRFVVAAQIAPPAGGGAEEATELVSVLRRNGIDLVFVAARESARAQVSSASLALHVEREVGAETIATVTTWDKTIMTLQADLLGAHAFGMRTVVCETGNPPLRGDYPNADGIWEVDSVGLIELLAGLNDGRDCNGLTLATKTSFHIGARFNPGAEDRDAELARTKAKIAAGAQFLITRPIYETEGLAAMLAVLSEEDVPVLMAVSPLTGYAEAEYLAHEVPDVRIPRATLDTLEAAGDRGREVGLELASELLAEARPLVRGVVLVLRDGRKLADFLPLVAEHK</sequence>
<evidence type="ECO:0000256" key="1">
    <source>
        <dbReference type="ARBA" id="ARBA00001974"/>
    </source>
</evidence>
<reference evidence="11" key="1">
    <citation type="journal article" date="2019" name="Int. J. Syst. Evol. Microbiol.">
        <title>The Global Catalogue of Microorganisms (GCM) 10K type strain sequencing project: providing services to taxonomists for standard genome sequencing and annotation.</title>
        <authorList>
            <consortium name="The Broad Institute Genomics Platform"/>
            <consortium name="The Broad Institute Genome Sequencing Center for Infectious Disease"/>
            <person name="Wu L."/>
            <person name="Ma J."/>
        </authorList>
    </citation>
    <scope>NUCLEOTIDE SEQUENCE [LARGE SCALE GENOMIC DNA]</scope>
    <source>
        <strain evidence="11">CGMCC 4.7645</strain>
    </source>
</reference>